<dbReference type="AlphaFoldDB" id="A0A1G5L7W9"/>
<dbReference type="STRING" id="549386.SAMN02927923_04015"/>
<gene>
    <name evidence="1" type="ORF">SAMN02927923_04015</name>
</gene>
<keyword evidence="2" id="KW-1185">Reference proteome</keyword>
<dbReference type="RefSeq" id="WP_091138629.1">
    <property type="nucleotide sequence ID" value="NZ_FMVJ01000015.1"/>
</dbReference>
<dbReference type="Proteomes" id="UP000199569">
    <property type="component" value="Unassembled WGS sequence"/>
</dbReference>
<evidence type="ECO:0000313" key="2">
    <source>
        <dbReference type="Proteomes" id="UP000199569"/>
    </source>
</evidence>
<evidence type="ECO:0000313" key="1">
    <source>
        <dbReference type="EMBL" id="SCZ08987.1"/>
    </source>
</evidence>
<dbReference type="EMBL" id="FMVJ01000015">
    <property type="protein sequence ID" value="SCZ08987.1"/>
    <property type="molecule type" value="Genomic_DNA"/>
</dbReference>
<organism evidence="1 2">
    <name type="scientific">Microvirga guangxiensis</name>
    <dbReference type="NCBI Taxonomy" id="549386"/>
    <lineage>
        <taxon>Bacteria</taxon>
        <taxon>Pseudomonadati</taxon>
        <taxon>Pseudomonadota</taxon>
        <taxon>Alphaproteobacteria</taxon>
        <taxon>Hyphomicrobiales</taxon>
        <taxon>Methylobacteriaceae</taxon>
        <taxon>Microvirga</taxon>
    </lineage>
</organism>
<proteinExistence type="predicted"/>
<reference evidence="2" key="1">
    <citation type="submission" date="2016-10" db="EMBL/GenBank/DDBJ databases">
        <authorList>
            <person name="Varghese N."/>
            <person name="Submissions S."/>
        </authorList>
    </citation>
    <scope>NUCLEOTIDE SEQUENCE [LARGE SCALE GENOMIC DNA]</scope>
    <source>
        <strain evidence="2">CGMCC 1.7666</strain>
    </source>
</reference>
<accession>A0A1G5L7W9</accession>
<name>A0A1G5L7W9_9HYPH</name>
<protein>
    <submittedName>
        <fullName evidence="1">Uncharacterized protein</fullName>
    </submittedName>
</protein>
<dbReference type="OrthoDB" id="7996125at2"/>
<sequence>MAGISVTLEGDNIQIAFQKGEQSTAVVMDPHAARSLVKALSQLLIAIGESSENAGEDAPEELVEVTSSTIDVGTDEHGLAVVGLQAGMMPPFLLRLKDDEARHIATSLLEILNSPRDVRVSHGDH</sequence>